<proteinExistence type="predicted"/>
<evidence type="ECO:0000259" key="1">
    <source>
        <dbReference type="Pfam" id="PF07195"/>
    </source>
</evidence>
<dbReference type="GO" id="GO:0007155">
    <property type="term" value="P:cell adhesion"/>
    <property type="evidence" value="ECO:0007669"/>
    <property type="project" value="InterPro"/>
</dbReference>
<keyword evidence="3" id="KW-1185">Reference proteome</keyword>
<dbReference type="Pfam" id="PF07195">
    <property type="entry name" value="FliD_C"/>
    <property type="match status" value="1"/>
</dbReference>
<evidence type="ECO:0000313" key="3">
    <source>
        <dbReference type="Proteomes" id="UP000662373"/>
    </source>
</evidence>
<organism evidence="2 3">
    <name type="scientific">Gelidibacter salicanalis</name>
    <dbReference type="NCBI Taxonomy" id="291193"/>
    <lineage>
        <taxon>Bacteria</taxon>
        <taxon>Pseudomonadati</taxon>
        <taxon>Bacteroidota</taxon>
        <taxon>Flavobacteriia</taxon>
        <taxon>Flavobacteriales</taxon>
        <taxon>Flavobacteriaceae</taxon>
        <taxon>Gelidibacter</taxon>
    </lineage>
</organism>
<reference evidence="2 3" key="1">
    <citation type="submission" date="2020-09" db="EMBL/GenBank/DDBJ databases">
        <title>Draft genome of Gelidibacter salicanalis PAMC21136.</title>
        <authorList>
            <person name="Park H."/>
        </authorList>
    </citation>
    <scope>NUCLEOTIDE SEQUENCE [LARGE SCALE GENOMIC DNA]</scope>
    <source>
        <strain evidence="2 3">PAMC21136</strain>
    </source>
</reference>
<keyword evidence="2" id="KW-0966">Cell projection</keyword>
<feature type="non-terminal residue" evidence="2">
    <location>
        <position position="76"/>
    </location>
</feature>
<protein>
    <submittedName>
        <fullName evidence="2">Flagellar filament capping protein FliD</fullName>
    </submittedName>
</protein>
<feature type="domain" description="Flagellar hook-associated protein 2 C-terminal" evidence="1">
    <location>
        <begin position="3"/>
        <end position="74"/>
    </location>
</feature>
<name>A0A934NLB0_9FLAO</name>
<keyword evidence="2" id="KW-0282">Flagellum</keyword>
<dbReference type="AlphaFoldDB" id="A0A934NLB0"/>
<dbReference type="InterPro" id="IPR010809">
    <property type="entry name" value="FliD_C"/>
</dbReference>
<dbReference type="EMBL" id="JAEHJZ010000674">
    <property type="protein sequence ID" value="MBJ7883336.1"/>
    <property type="molecule type" value="Genomic_DNA"/>
</dbReference>
<accession>A0A934NLB0</accession>
<evidence type="ECO:0000313" key="2">
    <source>
        <dbReference type="EMBL" id="MBJ7883336.1"/>
    </source>
</evidence>
<keyword evidence="2" id="KW-0969">Cilium</keyword>
<comment type="caution">
    <text evidence="2">The sequence shown here is derived from an EMBL/GenBank/DDBJ whole genome shotgun (WGS) entry which is preliminary data.</text>
</comment>
<feature type="non-terminal residue" evidence="2">
    <location>
        <position position="1"/>
    </location>
</feature>
<dbReference type="RefSeq" id="WP_199603963.1">
    <property type="nucleotide sequence ID" value="NZ_JAEHJZ010000674.1"/>
</dbReference>
<sequence length="76" mass="8434">TRADEDATFNSIKGFIDKYNAAIEVINKKISEPKYKGYKPLLDEEKEALGEKTAEKMDGMAKSGILLRDPILTSAL</sequence>
<gene>
    <name evidence="2" type="primary">fliD</name>
    <name evidence="2" type="ORF">JEM65_22230</name>
</gene>
<dbReference type="GO" id="GO:0009288">
    <property type="term" value="C:bacterial-type flagellum"/>
    <property type="evidence" value="ECO:0007669"/>
    <property type="project" value="InterPro"/>
</dbReference>
<dbReference type="Proteomes" id="UP000662373">
    <property type="component" value="Unassembled WGS sequence"/>
</dbReference>